<dbReference type="SUPFAM" id="SSF81330">
    <property type="entry name" value="Gated mechanosensitive channel"/>
    <property type="match status" value="1"/>
</dbReference>
<keyword evidence="4 10" id="KW-1003">Cell membrane</keyword>
<comment type="caution">
    <text evidence="11">The sequence shown here is derived from an EMBL/GenBank/DDBJ whole genome shotgun (WGS) entry which is preliminary data.</text>
</comment>
<keyword evidence="8 10" id="KW-0472">Membrane</keyword>
<dbReference type="NCBIfam" id="TIGR00220">
    <property type="entry name" value="mscL"/>
    <property type="match status" value="1"/>
</dbReference>
<feature type="transmembrane region" description="Helical" evidence="10">
    <location>
        <begin position="81"/>
        <end position="105"/>
    </location>
</feature>
<feature type="transmembrane region" description="Helical" evidence="10">
    <location>
        <begin position="20"/>
        <end position="41"/>
    </location>
</feature>
<dbReference type="Pfam" id="PF01741">
    <property type="entry name" value="MscL"/>
    <property type="match status" value="1"/>
</dbReference>
<evidence type="ECO:0000256" key="4">
    <source>
        <dbReference type="ARBA" id="ARBA00022475"/>
    </source>
</evidence>
<dbReference type="InterPro" id="IPR037673">
    <property type="entry name" value="MSC/AndL"/>
</dbReference>
<dbReference type="PANTHER" id="PTHR30266">
    <property type="entry name" value="MECHANOSENSITIVE CHANNEL MSCL"/>
    <property type="match status" value="1"/>
</dbReference>
<dbReference type="PRINTS" id="PR01264">
    <property type="entry name" value="MECHCHANNEL"/>
</dbReference>
<keyword evidence="9 10" id="KW-0407">Ion channel</keyword>
<dbReference type="RefSeq" id="WP_062412906.1">
    <property type="nucleotide sequence ID" value="NZ_JAJCIO010000001.1"/>
</dbReference>
<evidence type="ECO:0000256" key="7">
    <source>
        <dbReference type="ARBA" id="ARBA00023065"/>
    </source>
</evidence>
<comment type="function">
    <text evidence="10">Channel that opens in response to stretch forces in the membrane lipid bilayer. May participate in the regulation of osmotic pressure changes within the cell.</text>
</comment>
<dbReference type="Proteomes" id="UP001206692">
    <property type="component" value="Unassembled WGS sequence"/>
</dbReference>
<organism evidence="11 12">
    <name type="scientific">Megasphaera massiliensis</name>
    <dbReference type="NCBI Taxonomy" id="1232428"/>
    <lineage>
        <taxon>Bacteria</taxon>
        <taxon>Bacillati</taxon>
        <taxon>Bacillota</taxon>
        <taxon>Negativicutes</taxon>
        <taxon>Veillonellales</taxon>
        <taxon>Veillonellaceae</taxon>
        <taxon>Megasphaera</taxon>
    </lineage>
</organism>
<dbReference type="NCBIfam" id="NF001843">
    <property type="entry name" value="PRK00567.1-4"/>
    <property type="match status" value="1"/>
</dbReference>
<evidence type="ECO:0000313" key="11">
    <source>
        <dbReference type="EMBL" id="MCQ5341482.1"/>
    </source>
</evidence>
<dbReference type="InterPro" id="IPR019823">
    <property type="entry name" value="Mechanosensitive_channel_CS"/>
</dbReference>
<evidence type="ECO:0000256" key="9">
    <source>
        <dbReference type="ARBA" id="ARBA00023303"/>
    </source>
</evidence>
<evidence type="ECO:0000256" key="3">
    <source>
        <dbReference type="ARBA" id="ARBA00022448"/>
    </source>
</evidence>
<dbReference type="HAMAP" id="MF_00115">
    <property type="entry name" value="MscL"/>
    <property type="match status" value="1"/>
</dbReference>
<comment type="similarity">
    <text evidence="2 10">Belongs to the MscL family.</text>
</comment>
<sequence length="150" mass="16108">MGFIKEFKEFAMRGNVLDMAVGVVVGGAFGKIVTSLVNNIIMPPIGVLLGGIDFSDFFIPLSLNGQKVETLADAKAAGIPVIAYGSFLNTILEFLIIAFAIFIVIKQLNRLMPKPAPVPESRLCPFCRQPVADDATRCPHCTSELPAANN</sequence>
<evidence type="ECO:0000313" key="12">
    <source>
        <dbReference type="Proteomes" id="UP001206692"/>
    </source>
</evidence>
<evidence type="ECO:0000256" key="10">
    <source>
        <dbReference type="HAMAP-Rule" id="MF_00115"/>
    </source>
</evidence>
<dbReference type="EMBL" id="JANGEW010000001">
    <property type="protein sequence ID" value="MCQ5341482.1"/>
    <property type="molecule type" value="Genomic_DNA"/>
</dbReference>
<dbReference type="InterPro" id="IPR036019">
    <property type="entry name" value="MscL_channel"/>
</dbReference>
<dbReference type="PROSITE" id="PS01327">
    <property type="entry name" value="MSCL"/>
    <property type="match status" value="1"/>
</dbReference>
<proteinExistence type="inferred from homology"/>
<gene>
    <name evidence="10 11" type="primary">mscL</name>
    <name evidence="11" type="ORF">NE675_00325</name>
</gene>
<keyword evidence="6 10" id="KW-1133">Transmembrane helix</keyword>
<keyword evidence="3 10" id="KW-0813">Transport</keyword>
<evidence type="ECO:0000256" key="8">
    <source>
        <dbReference type="ARBA" id="ARBA00023136"/>
    </source>
</evidence>
<evidence type="ECO:0000256" key="6">
    <source>
        <dbReference type="ARBA" id="ARBA00022989"/>
    </source>
</evidence>
<dbReference type="NCBIfam" id="NF010557">
    <property type="entry name" value="PRK13952.1"/>
    <property type="match status" value="1"/>
</dbReference>
<comment type="subunit">
    <text evidence="10">Homopentamer.</text>
</comment>
<name>A0ABT1SNQ0_9FIRM</name>
<reference evidence="11 12" key="1">
    <citation type="submission" date="2022-06" db="EMBL/GenBank/DDBJ databases">
        <title>Isolation of gut microbiota from human fecal samples.</title>
        <authorList>
            <person name="Pamer E.G."/>
            <person name="Barat B."/>
            <person name="Waligurski E."/>
            <person name="Medina S."/>
            <person name="Paddock L."/>
            <person name="Mostad J."/>
        </authorList>
    </citation>
    <scope>NUCLEOTIDE SEQUENCE [LARGE SCALE GENOMIC DNA]</scope>
    <source>
        <strain evidence="11 12">DFI.1.1</strain>
    </source>
</reference>
<keyword evidence="7 10" id="KW-0406">Ion transport</keyword>
<keyword evidence="12" id="KW-1185">Reference proteome</keyword>
<accession>A0ABT1SNQ0</accession>
<evidence type="ECO:0000256" key="2">
    <source>
        <dbReference type="ARBA" id="ARBA00007254"/>
    </source>
</evidence>
<dbReference type="Gene3D" id="1.10.1200.120">
    <property type="entry name" value="Large-conductance mechanosensitive channel, MscL, domain 1"/>
    <property type="match status" value="1"/>
</dbReference>
<evidence type="ECO:0000256" key="1">
    <source>
        <dbReference type="ARBA" id="ARBA00004651"/>
    </source>
</evidence>
<evidence type="ECO:0000256" key="5">
    <source>
        <dbReference type="ARBA" id="ARBA00022692"/>
    </source>
</evidence>
<keyword evidence="5 10" id="KW-0812">Transmembrane</keyword>
<protein>
    <recommendedName>
        <fullName evidence="10">Large-conductance mechanosensitive channel</fullName>
    </recommendedName>
</protein>
<comment type="subcellular location">
    <subcellularLocation>
        <location evidence="1 10">Cell membrane</location>
        <topology evidence="1 10">Multi-pass membrane protein</topology>
    </subcellularLocation>
</comment>
<dbReference type="PANTHER" id="PTHR30266:SF2">
    <property type="entry name" value="LARGE-CONDUCTANCE MECHANOSENSITIVE CHANNEL"/>
    <property type="match status" value="1"/>
</dbReference>
<dbReference type="InterPro" id="IPR001185">
    <property type="entry name" value="MS_channel"/>
</dbReference>